<dbReference type="EMBL" id="KQ977120">
    <property type="protein sequence ID" value="KYN05580.1"/>
    <property type="molecule type" value="Genomic_DNA"/>
</dbReference>
<dbReference type="Proteomes" id="UP000078542">
    <property type="component" value="Unassembled WGS sequence"/>
</dbReference>
<accession>A0A151ILF1</accession>
<organism evidence="2 3">
    <name type="scientific">Cyphomyrmex costatus</name>
    <dbReference type="NCBI Taxonomy" id="456900"/>
    <lineage>
        <taxon>Eukaryota</taxon>
        <taxon>Metazoa</taxon>
        <taxon>Ecdysozoa</taxon>
        <taxon>Arthropoda</taxon>
        <taxon>Hexapoda</taxon>
        <taxon>Insecta</taxon>
        <taxon>Pterygota</taxon>
        <taxon>Neoptera</taxon>
        <taxon>Endopterygota</taxon>
        <taxon>Hymenoptera</taxon>
        <taxon>Apocrita</taxon>
        <taxon>Aculeata</taxon>
        <taxon>Formicoidea</taxon>
        <taxon>Formicidae</taxon>
        <taxon>Myrmicinae</taxon>
        <taxon>Cyphomyrmex</taxon>
    </lineage>
</organism>
<evidence type="ECO:0000313" key="3">
    <source>
        <dbReference type="Proteomes" id="UP000078542"/>
    </source>
</evidence>
<reference evidence="2 3" key="1">
    <citation type="submission" date="2016-03" db="EMBL/GenBank/DDBJ databases">
        <title>Cyphomyrmex costatus WGS genome.</title>
        <authorList>
            <person name="Nygaard S."/>
            <person name="Hu H."/>
            <person name="Boomsma J."/>
            <person name="Zhang G."/>
        </authorList>
    </citation>
    <scope>NUCLEOTIDE SEQUENCE [LARGE SCALE GENOMIC DNA]</scope>
    <source>
        <strain evidence="2">MS0001</strain>
        <tissue evidence="2">Whole body</tissue>
    </source>
</reference>
<evidence type="ECO:0000313" key="2">
    <source>
        <dbReference type="EMBL" id="KYN05580.1"/>
    </source>
</evidence>
<dbReference type="AlphaFoldDB" id="A0A151ILF1"/>
<name>A0A151ILF1_9HYME</name>
<proteinExistence type="predicted"/>
<protein>
    <submittedName>
        <fullName evidence="2">Uncharacterized protein</fullName>
    </submittedName>
</protein>
<evidence type="ECO:0000256" key="1">
    <source>
        <dbReference type="SAM" id="MobiDB-lite"/>
    </source>
</evidence>
<feature type="region of interest" description="Disordered" evidence="1">
    <location>
        <begin position="35"/>
        <end position="55"/>
    </location>
</feature>
<gene>
    <name evidence="2" type="ORF">ALC62_03498</name>
</gene>
<sequence>MYRGWGVSLRFATETRTSAHDAVDDAYTVWKEGKEGKGEIGSGEKGAPDRRGRESGKGVIKSKVLSQQGSRHFAVACSAREMTSAKMADLRGAAVLHRCQACIRTAFHASVLLRGSHRVFANYLKTGWGDKRAVIRPQLFCTRLELWCSWCLALDRITRNGVKSTVDYQRYGFSAI</sequence>
<keyword evidence="3" id="KW-1185">Reference proteome</keyword>
<feature type="compositionally biased region" description="Basic and acidic residues" evidence="1">
    <location>
        <begin position="46"/>
        <end position="55"/>
    </location>
</feature>